<accession>A0A5B7FL46</accession>
<organism evidence="1 2">
    <name type="scientific">Portunus trituberculatus</name>
    <name type="common">Swimming crab</name>
    <name type="synonym">Neptunus trituberculatus</name>
    <dbReference type="NCBI Taxonomy" id="210409"/>
    <lineage>
        <taxon>Eukaryota</taxon>
        <taxon>Metazoa</taxon>
        <taxon>Ecdysozoa</taxon>
        <taxon>Arthropoda</taxon>
        <taxon>Crustacea</taxon>
        <taxon>Multicrustacea</taxon>
        <taxon>Malacostraca</taxon>
        <taxon>Eumalacostraca</taxon>
        <taxon>Eucarida</taxon>
        <taxon>Decapoda</taxon>
        <taxon>Pleocyemata</taxon>
        <taxon>Brachyura</taxon>
        <taxon>Eubrachyura</taxon>
        <taxon>Portunoidea</taxon>
        <taxon>Portunidae</taxon>
        <taxon>Portuninae</taxon>
        <taxon>Portunus</taxon>
    </lineage>
</organism>
<name>A0A5B7FL46_PORTR</name>
<gene>
    <name evidence="1" type="ORF">E2C01_039854</name>
</gene>
<dbReference type="EMBL" id="VSRR010007064">
    <property type="protein sequence ID" value="MPC46145.1"/>
    <property type="molecule type" value="Genomic_DNA"/>
</dbReference>
<proteinExistence type="predicted"/>
<sequence length="31" mass="3473">MKRISPPQAQLLPAFTVILLVLKAFPAIPWL</sequence>
<protein>
    <submittedName>
        <fullName evidence="1">Uncharacterized protein</fullName>
    </submittedName>
</protein>
<keyword evidence="2" id="KW-1185">Reference proteome</keyword>
<dbReference type="AlphaFoldDB" id="A0A5B7FL46"/>
<reference evidence="1 2" key="1">
    <citation type="submission" date="2019-05" db="EMBL/GenBank/DDBJ databases">
        <title>Another draft genome of Portunus trituberculatus and its Hox gene families provides insights of decapod evolution.</title>
        <authorList>
            <person name="Jeong J.-H."/>
            <person name="Song I."/>
            <person name="Kim S."/>
            <person name="Choi T."/>
            <person name="Kim D."/>
            <person name="Ryu S."/>
            <person name="Kim W."/>
        </authorList>
    </citation>
    <scope>NUCLEOTIDE SEQUENCE [LARGE SCALE GENOMIC DNA]</scope>
    <source>
        <tissue evidence="1">Muscle</tissue>
    </source>
</reference>
<dbReference type="Proteomes" id="UP000324222">
    <property type="component" value="Unassembled WGS sequence"/>
</dbReference>
<evidence type="ECO:0000313" key="2">
    <source>
        <dbReference type="Proteomes" id="UP000324222"/>
    </source>
</evidence>
<comment type="caution">
    <text evidence="1">The sequence shown here is derived from an EMBL/GenBank/DDBJ whole genome shotgun (WGS) entry which is preliminary data.</text>
</comment>
<evidence type="ECO:0000313" key="1">
    <source>
        <dbReference type="EMBL" id="MPC46145.1"/>
    </source>
</evidence>